<dbReference type="Pfam" id="PF06728">
    <property type="entry name" value="PIG-U"/>
    <property type="match status" value="1"/>
</dbReference>
<evidence type="ECO:0000256" key="1">
    <source>
        <dbReference type="SAM" id="SignalP"/>
    </source>
</evidence>
<reference evidence="2 3" key="1">
    <citation type="submission" date="2018-11" db="EMBL/GenBank/DDBJ databases">
        <authorList>
            <consortium name="Pathogen Informatics"/>
        </authorList>
    </citation>
    <scope>NUCLEOTIDE SEQUENCE [LARGE SCALE GENOMIC DNA]</scope>
</reference>
<proteinExistence type="predicted"/>
<feature type="chain" id="PRO_5018157290" evidence="1">
    <location>
        <begin position="22"/>
        <end position="75"/>
    </location>
</feature>
<dbReference type="Proteomes" id="UP000281553">
    <property type="component" value="Unassembled WGS sequence"/>
</dbReference>
<gene>
    <name evidence="2" type="ORF">DILT_LOCUS1172</name>
</gene>
<organism evidence="2 3">
    <name type="scientific">Dibothriocephalus latus</name>
    <name type="common">Fish tapeworm</name>
    <name type="synonym">Diphyllobothrium latum</name>
    <dbReference type="NCBI Taxonomy" id="60516"/>
    <lineage>
        <taxon>Eukaryota</taxon>
        <taxon>Metazoa</taxon>
        <taxon>Spiralia</taxon>
        <taxon>Lophotrochozoa</taxon>
        <taxon>Platyhelminthes</taxon>
        <taxon>Cestoda</taxon>
        <taxon>Eucestoda</taxon>
        <taxon>Diphyllobothriidea</taxon>
        <taxon>Diphyllobothriidae</taxon>
        <taxon>Dibothriocephalus</taxon>
    </lineage>
</organism>
<keyword evidence="1" id="KW-0732">Signal</keyword>
<protein>
    <submittedName>
        <fullName evidence="2">Uncharacterized protein</fullName>
    </submittedName>
</protein>
<dbReference type="EMBL" id="UYRU01007086">
    <property type="protein sequence ID" value="VDK40778.1"/>
    <property type="molecule type" value="Genomic_DNA"/>
</dbReference>
<sequence length="75" mass="8610">MGTALILSPLFYFTWLRTATSNANFYFAAALIHSLGRTQILSQLTAGYMRFQFYQRYGKEPRLSNGVKLVPKMQL</sequence>
<accession>A0A3P6RFF7</accession>
<dbReference type="AlphaFoldDB" id="A0A3P6RFF7"/>
<feature type="signal peptide" evidence="1">
    <location>
        <begin position="1"/>
        <end position="21"/>
    </location>
</feature>
<name>A0A3P6RFF7_DIBLA</name>
<evidence type="ECO:0000313" key="2">
    <source>
        <dbReference type="EMBL" id="VDK40778.1"/>
    </source>
</evidence>
<keyword evidence="3" id="KW-1185">Reference proteome</keyword>
<dbReference type="OrthoDB" id="549017at2759"/>
<evidence type="ECO:0000313" key="3">
    <source>
        <dbReference type="Proteomes" id="UP000281553"/>
    </source>
</evidence>